<dbReference type="Proteomes" id="UP000322245">
    <property type="component" value="Unassembled WGS sequence"/>
</dbReference>
<sequence>MSLIINERPAAPVPRTRTRTRTDPHSSNTNRESAIAIGVRPLEALKLNDGITDAEKETKPGEKGVIMAWVGYGNFLRFERVSKVYVKIYICTPPPPSPSSPSSLSSLSSPSPSSSSSELYDLSATADLLLSILKKGYGGSYYERQDRVARRLAWEVEELKGVRERFGGFGYVRFESRREFGEAVRRGGEDGGRCVGWD</sequence>
<protein>
    <submittedName>
        <fullName evidence="2">Uncharacterized protein</fullName>
    </submittedName>
</protein>
<feature type="region of interest" description="Disordered" evidence="1">
    <location>
        <begin position="1"/>
        <end position="31"/>
    </location>
</feature>
<reference evidence="2 3" key="1">
    <citation type="submission" date="2017-05" db="EMBL/GenBank/DDBJ databases">
        <title>The Genome Sequence of Tsuchiyaea wingfieldii DSM 27421.</title>
        <authorList>
            <person name="Cuomo C."/>
            <person name="Passer A."/>
            <person name="Billmyre B."/>
            <person name="Heitman J."/>
        </authorList>
    </citation>
    <scope>NUCLEOTIDE SEQUENCE [LARGE SCALE GENOMIC DNA]</scope>
    <source>
        <strain evidence="2 3">DSM 27421</strain>
    </source>
</reference>
<gene>
    <name evidence="2" type="ORF">B9479_005577</name>
</gene>
<organism evidence="2 3">
    <name type="scientific">Cryptococcus floricola</name>
    <dbReference type="NCBI Taxonomy" id="2591691"/>
    <lineage>
        <taxon>Eukaryota</taxon>
        <taxon>Fungi</taxon>
        <taxon>Dikarya</taxon>
        <taxon>Basidiomycota</taxon>
        <taxon>Agaricomycotina</taxon>
        <taxon>Tremellomycetes</taxon>
        <taxon>Tremellales</taxon>
        <taxon>Cryptococcaceae</taxon>
        <taxon>Cryptococcus</taxon>
    </lineage>
</organism>
<evidence type="ECO:0000313" key="2">
    <source>
        <dbReference type="EMBL" id="TYJ53816.1"/>
    </source>
</evidence>
<evidence type="ECO:0000256" key="1">
    <source>
        <dbReference type="SAM" id="MobiDB-lite"/>
    </source>
</evidence>
<name>A0A5D3AVH8_9TREE</name>
<dbReference type="EMBL" id="NIDF01000077">
    <property type="protein sequence ID" value="TYJ53816.1"/>
    <property type="molecule type" value="Genomic_DNA"/>
</dbReference>
<proteinExistence type="predicted"/>
<accession>A0A5D3AVH8</accession>
<dbReference type="AlphaFoldDB" id="A0A5D3AVH8"/>
<keyword evidence="3" id="KW-1185">Reference proteome</keyword>
<evidence type="ECO:0000313" key="3">
    <source>
        <dbReference type="Proteomes" id="UP000322245"/>
    </source>
</evidence>
<comment type="caution">
    <text evidence="2">The sequence shown here is derived from an EMBL/GenBank/DDBJ whole genome shotgun (WGS) entry which is preliminary data.</text>
</comment>